<keyword evidence="5" id="KW-0460">Magnesium</keyword>
<organism evidence="8 9">
    <name type="scientific">Thalassobius vesicularis</name>
    <dbReference type="NCBI Taxonomy" id="1294297"/>
    <lineage>
        <taxon>Bacteria</taxon>
        <taxon>Pseudomonadati</taxon>
        <taxon>Pseudomonadota</taxon>
        <taxon>Alphaproteobacteria</taxon>
        <taxon>Rhodobacterales</taxon>
        <taxon>Roseobacteraceae</taxon>
        <taxon>Thalassovita</taxon>
    </lineage>
</organism>
<evidence type="ECO:0000256" key="5">
    <source>
        <dbReference type="PIRSR" id="PIRSR604385-2"/>
    </source>
</evidence>
<dbReference type="PANTHER" id="PTHR31544:SF2">
    <property type="entry name" value="AIG2-LIKE PROTEIN D"/>
    <property type="match status" value="1"/>
</dbReference>
<feature type="binding site" evidence="5">
    <location>
        <position position="330"/>
    </location>
    <ligand>
        <name>Mg(2+)</name>
        <dbReference type="ChEBI" id="CHEBI:18420"/>
        <label>1</label>
    </ligand>
</feature>
<feature type="binding site" evidence="5">
    <location>
        <position position="277"/>
    </location>
    <ligand>
        <name>Mg(2+)</name>
        <dbReference type="ChEBI" id="CHEBI:18420"/>
        <label>1</label>
    </ligand>
</feature>
<dbReference type="PROSITE" id="PS51462">
    <property type="entry name" value="NUDIX"/>
    <property type="match status" value="1"/>
</dbReference>
<dbReference type="GO" id="GO:0016818">
    <property type="term" value="F:hydrolase activity, acting on acid anhydrides, in phosphorus-containing anhydrides"/>
    <property type="evidence" value="ECO:0007669"/>
    <property type="project" value="InterPro"/>
</dbReference>
<dbReference type="AlphaFoldDB" id="A0A4S3MB23"/>
<evidence type="ECO:0000313" key="8">
    <source>
        <dbReference type="EMBL" id="THD73533.1"/>
    </source>
</evidence>
<dbReference type="PROSITE" id="PS00893">
    <property type="entry name" value="NUDIX_BOX"/>
    <property type="match status" value="1"/>
</dbReference>
<accession>A0A4S3MB23</accession>
<dbReference type="InterPro" id="IPR009288">
    <property type="entry name" value="AIG2-like_dom"/>
</dbReference>
<dbReference type="EMBL" id="SSMD01000005">
    <property type="protein sequence ID" value="THD73533.1"/>
    <property type="molecule type" value="Genomic_DNA"/>
</dbReference>
<comment type="caution">
    <text evidence="8">The sequence shown here is derived from an EMBL/GenBank/DDBJ whole genome shotgun (WGS) entry which is preliminary data.</text>
</comment>
<keyword evidence="9" id="KW-1185">Reference proteome</keyword>
<keyword evidence="5" id="KW-0479">Metal-binding</keyword>
<evidence type="ECO:0000256" key="4">
    <source>
        <dbReference type="ARBA" id="ARBA00030602"/>
    </source>
</evidence>
<dbReference type="GO" id="GO:0046872">
    <property type="term" value="F:metal ion binding"/>
    <property type="evidence" value="ECO:0007669"/>
    <property type="project" value="UniProtKB-KW"/>
</dbReference>
<dbReference type="InterPro" id="IPR036568">
    <property type="entry name" value="GGCT-like_sf"/>
</dbReference>
<evidence type="ECO:0000259" key="7">
    <source>
        <dbReference type="PROSITE" id="PS51462"/>
    </source>
</evidence>
<keyword evidence="3" id="KW-0378">Hydrolase</keyword>
<feature type="domain" description="Nudix hydrolase" evidence="7">
    <location>
        <begin position="219"/>
        <end position="359"/>
    </location>
</feature>
<dbReference type="CDD" id="cd06661">
    <property type="entry name" value="GGCT_like"/>
    <property type="match status" value="1"/>
</dbReference>
<dbReference type="Pfam" id="PF06094">
    <property type="entry name" value="GGACT"/>
    <property type="match status" value="1"/>
</dbReference>
<dbReference type="RefSeq" id="WP_136339664.1">
    <property type="nucleotide sequence ID" value="NZ_SSMD01000005.1"/>
</dbReference>
<protein>
    <recommendedName>
        <fullName evidence="4">Putative gamma-glutamylcyclotransferase</fullName>
    </recommendedName>
</protein>
<dbReference type="InterPro" id="IPR004385">
    <property type="entry name" value="NDP_pyrophosphatase"/>
</dbReference>
<dbReference type="Gene3D" id="3.10.490.10">
    <property type="entry name" value="Gamma-glutamyl cyclotransferase-like"/>
    <property type="match status" value="1"/>
</dbReference>
<name>A0A4S3MB23_9RHOB</name>
<feature type="binding site" evidence="5">
    <location>
        <position position="261"/>
    </location>
    <ligand>
        <name>Mg(2+)</name>
        <dbReference type="ChEBI" id="CHEBI:18420"/>
        <label>1</label>
    </ligand>
</feature>
<evidence type="ECO:0000256" key="2">
    <source>
        <dbReference type="ARBA" id="ARBA00022679"/>
    </source>
</evidence>
<dbReference type="InterPro" id="IPR013024">
    <property type="entry name" value="GGCT-like"/>
</dbReference>
<comment type="cofactor">
    <cofactor evidence="1 5">
        <name>Mg(2+)</name>
        <dbReference type="ChEBI" id="CHEBI:18420"/>
    </cofactor>
</comment>
<dbReference type="InterPro" id="IPR015797">
    <property type="entry name" value="NUDIX_hydrolase-like_dom_sf"/>
</dbReference>
<evidence type="ECO:0000313" key="9">
    <source>
        <dbReference type="Proteomes" id="UP000306113"/>
    </source>
</evidence>
<dbReference type="Proteomes" id="UP000306113">
    <property type="component" value="Unassembled WGS sequence"/>
</dbReference>
<dbReference type="CDD" id="cd24155">
    <property type="entry name" value="NUDIX_ADPRase"/>
    <property type="match status" value="1"/>
</dbReference>
<dbReference type="OrthoDB" id="5292471at2"/>
<dbReference type="PANTHER" id="PTHR31544">
    <property type="entry name" value="AIG2-LIKE PROTEIN D"/>
    <property type="match status" value="1"/>
</dbReference>
<dbReference type="Gene3D" id="3.90.79.10">
    <property type="entry name" value="Nucleoside Triphosphate Pyrophosphohydrolase"/>
    <property type="match status" value="1"/>
</dbReference>
<sequence>MTTLFFYGTLRHLPLLETVLGRSDACRLTPAQLPDWQAYWVKGQGYPFLTKAPGEVAEGLLAEGLSAEDVARLDYYEGGFGYALTPVTVQTAEGPKTAQIWLTAEDRFERGAPFDLDAWETRRAAINMRAAEEMMSHFGRKSAEEVARLYPMIEMRAYSRLLGQSEPVPDAPGGLTRDDVDSETVAQPYVDYFAVEAHRLRFRQFDGQMGPAVNLASFVATDAALVLPYDPHRDRVMLLEQFRMGPYVRGDRVPWQMEPIAGRIDAGETPEQTAYREAEEEAGLTLTGLRPIVRGYPTPGCSNEYFHIYLGLADLPDGADGVGGLDTESENIRSHVLSFDAAMGMLDRGEIRVIPLVTALLWLARHREHLRAGA</sequence>
<proteinExistence type="predicted"/>
<evidence type="ECO:0000256" key="6">
    <source>
        <dbReference type="PIRSR" id="PIRSR604385-3"/>
    </source>
</evidence>
<feature type="binding site" evidence="5">
    <location>
        <position position="281"/>
    </location>
    <ligand>
        <name>Mg(2+)</name>
        <dbReference type="ChEBI" id="CHEBI:18420"/>
        <label>1</label>
    </ligand>
</feature>
<dbReference type="GO" id="GO:0016740">
    <property type="term" value="F:transferase activity"/>
    <property type="evidence" value="ECO:0007669"/>
    <property type="project" value="UniProtKB-KW"/>
</dbReference>
<evidence type="ECO:0000256" key="3">
    <source>
        <dbReference type="ARBA" id="ARBA00022801"/>
    </source>
</evidence>
<gene>
    <name evidence="8" type="ORF">E7681_12655</name>
</gene>
<dbReference type="InterPro" id="IPR000086">
    <property type="entry name" value="NUDIX_hydrolase_dom"/>
</dbReference>
<dbReference type="SUPFAM" id="SSF110857">
    <property type="entry name" value="Gamma-glutamyl cyclotransferase-like"/>
    <property type="match status" value="1"/>
</dbReference>
<evidence type="ECO:0000256" key="1">
    <source>
        <dbReference type="ARBA" id="ARBA00001946"/>
    </source>
</evidence>
<dbReference type="SUPFAM" id="SSF55811">
    <property type="entry name" value="Nudix"/>
    <property type="match status" value="1"/>
</dbReference>
<reference evidence="8 9" key="1">
    <citation type="submission" date="2019-04" db="EMBL/GenBank/DDBJ databases">
        <title>Draft genome sequence of Youngimonas vesicularis.</title>
        <authorList>
            <person name="Hameed A."/>
        </authorList>
    </citation>
    <scope>NUCLEOTIDE SEQUENCE [LARGE SCALE GENOMIC DNA]</scope>
    <source>
        <strain evidence="8 9">CC-AMW-E</strain>
    </source>
</reference>
<dbReference type="Pfam" id="PF00293">
    <property type="entry name" value="NUDIX"/>
    <property type="match status" value="1"/>
</dbReference>
<dbReference type="InterPro" id="IPR020084">
    <property type="entry name" value="NUDIX_hydrolase_CS"/>
</dbReference>
<dbReference type="InterPro" id="IPR045038">
    <property type="entry name" value="AIG2-like"/>
</dbReference>
<keyword evidence="2" id="KW-0808">Transferase</keyword>
<feature type="short sequence motif" description="Nudix box" evidence="6">
    <location>
        <begin position="262"/>
        <end position="284"/>
    </location>
</feature>
<dbReference type="NCBIfam" id="TIGR00052">
    <property type="entry name" value="nudix-type nucleoside diphosphatase, YffH/AdpP family"/>
    <property type="match status" value="1"/>
</dbReference>